<sequence length="210" mass="22703">MPKVPKPSAVVPGFRSNNADAPTVAPAKSSSESAKRKQESHPSKNQLPIFDSSPKTKPRHDGIPPSGPTKQVVEDGIPAKPRQRTPPSNLVRRSSFPGRMKQVGLDIPNPVKSTKVGPSEMTQEPEKTQYLVPNGHLKHESREIIHESQKHLGGASRGIQTDSSNSVSSSVSVQGFELCDDATTPFINLTEPIPDQESVTLHRKLSIATT</sequence>
<feature type="region of interest" description="Disordered" evidence="1">
    <location>
        <begin position="1"/>
        <end position="126"/>
    </location>
</feature>
<evidence type="ECO:0000256" key="1">
    <source>
        <dbReference type="SAM" id="MobiDB-lite"/>
    </source>
</evidence>
<feature type="region of interest" description="Disordered" evidence="1">
    <location>
        <begin position="144"/>
        <end position="167"/>
    </location>
</feature>
<dbReference type="Proteomes" id="UP001415857">
    <property type="component" value="Unassembled WGS sequence"/>
</dbReference>
<name>A0AAP0RM61_LIQFO</name>
<proteinExistence type="predicted"/>
<comment type="caution">
    <text evidence="2">The sequence shown here is derived from an EMBL/GenBank/DDBJ whole genome shotgun (WGS) entry which is preliminary data.</text>
</comment>
<reference evidence="2 3" key="1">
    <citation type="journal article" date="2024" name="Plant J.">
        <title>Genome sequences and population genomics reveal climatic adaptation and genomic divergence between two closely related sweetgum species.</title>
        <authorList>
            <person name="Xu W.Q."/>
            <person name="Ren C.Q."/>
            <person name="Zhang X.Y."/>
            <person name="Comes H.P."/>
            <person name="Liu X.H."/>
            <person name="Li Y.G."/>
            <person name="Kettle C.J."/>
            <person name="Jalonen R."/>
            <person name="Gaisberger H."/>
            <person name="Ma Y.Z."/>
            <person name="Qiu Y.X."/>
        </authorList>
    </citation>
    <scope>NUCLEOTIDE SEQUENCE [LARGE SCALE GENOMIC DNA]</scope>
    <source>
        <strain evidence="2">Hangzhou</strain>
    </source>
</reference>
<evidence type="ECO:0000313" key="3">
    <source>
        <dbReference type="Proteomes" id="UP001415857"/>
    </source>
</evidence>
<evidence type="ECO:0000313" key="2">
    <source>
        <dbReference type="EMBL" id="KAK9279958.1"/>
    </source>
</evidence>
<gene>
    <name evidence="2" type="ORF">L1049_013642</name>
</gene>
<dbReference type="EMBL" id="JBBPBK010000008">
    <property type="protein sequence ID" value="KAK9279958.1"/>
    <property type="molecule type" value="Genomic_DNA"/>
</dbReference>
<dbReference type="AlphaFoldDB" id="A0AAP0RM61"/>
<accession>A0AAP0RM61</accession>
<keyword evidence="3" id="KW-1185">Reference proteome</keyword>
<organism evidence="2 3">
    <name type="scientific">Liquidambar formosana</name>
    <name type="common">Formosan gum</name>
    <dbReference type="NCBI Taxonomy" id="63359"/>
    <lineage>
        <taxon>Eukaryota</taxon>
        <taxon>Viridiplantae</taxon>
        <taxon>Streptophyta</taxon>
        <taxon>Embryophyta</taxon>
        <taxon>Tracheophyta</taxon>
        <taxon>Spermatophyta</taxon>
        <taxon>Magnoliopsida</taxon>
        <taxon>eudicotyledons</taxon>
        <taxon>Gunneridae</taxon>
        <taxon>Pentapetalae</taxon>
        <taxon>Saxifragales</taxon>
        <taxon>Altingiaceae</taxon>
        <taxon>Liquidambar</taxon>
    </lineage>
</organism>
<feature type="compositionally biased region" description="Basic and acidic residues" evidence="1">
    <location>
        <begin position="33"/>
        <end position="42"/>
    </location>
</feature>
<protein>
    <submittedName>
        <fullName evidence="2">Uncharacterized protein</fullName>
    </submittedName>
</protein>